<dbReference type="AlphaFoldDB" id="A0AAX6E8E5"/>
<reference evidence="2" key="1">
    <citation type="journal article" date="2023" name="GigaByte">
        <title>Genome assembly of the bearded iris, Iris pallida Lam.</title>
        <authorList>
            <person name="Bruccoleri R.E."/>
            <person name="Oakeley E.J."/>
            <person name="Faust A.M.E."/>
            <person name="Altorfer M."/>
            <person name="Dessus-Babus S."/>
            <person name="Burckhardt D."/>
            <person name="Oertli M."/>
            <person name="Naumann U."/>
            <person name="Petersen F."/>
            <person name="Wong J."/>
        </authorList>
    </citation>
    <scope>NUCLEOTIDE SEQUENCE</scope>
    <source>
        <strain evidence="2">GSM-AAB239-AS_SAM_17_03QT</strain>
    </source>
</reference>
<proteinExistence type="predicted"/>
<dbReference type="EMBL" id="JANAVB010039020">
    <property type="protein sequence ID" value="KAJ6800210.1"/>
    <property type="molecule type" value="Genomic_DNA"/>
</dbReference>
<dbReference type="Pfam" id="PF14291">
    <property type="entry name" value="DUF4371"/>
    <property type="match status" value="1"/>
</dbReference>
<dbReference type="PANTHER" id="PTHR45749">
    <property type="match status" value="1"/>
</dbReference>
<reference evidence="2" key="2">
    <citation type="submission" date="2023-04" db="EMBL/GenBank/DDBJ databases">
        <authorList>
            <person name="Bruccoleri R.E."/>
            <person name="Oakeley E.J."/>
            <person name="Faust A.-M."/>
            <person name="Dessus-Babus S."/>
            <person name="Altorfer M."/>
            <person name="Burckhardt D."/>
            <person name="Oertli M."/>
            <person name="Naumann U."/>
            <person name="Petersen F."/>
            <person name="Wong J."/>
        </authorList>
    </citation>
    <scope>NUCLEOTIDE SEQUENCE</scope>
    <source>
        <strain evidence="2">GSM-AAB239-AS_SAM_17_03QT</strain>
        <tissue evidence="2">Leaf</tissue>
    </source>
</reference>
<dbReference type="PANTHER" id="PTHR45749:SF35">
    <property type="entry name" value="AC-LIKE TRANSPOSASE-RELATED"/>
    <property type="match status" value="1"/>
</dbReference>
<evidence type="ECO:0000313" key="3">
    <source>
        <dbReference type="Proteomes" id="UP001140949"/>
    </source>
</evidence>
<dbReference type="Proteomes" id="UP001140949">
    <property type="component" value="Unassembled WGS sequence"/>
</dbReference>
<organism evidence="2 3">
    <name type="scientific">Iris pallida</name>
    <name type="common">Sweet iris</name>
    <dbReference type="NCBI Taxonomy" id="29817"/>
    <lineage>
        <taxon>Eukaryota</taxon>
        <taxon>Viridiplantae</taxon>
        <taxon>Streptophyta</taxon>
        <taxon>Embryophyta</taxon>
        <taxon>Tracheophyta</taxon>
        <taxon>Spermatophyta</taxon>
        <taxon>Magnoliopsida</taxon>
        <taxon>Liliopsida</taxon>
        <taxon>Asparagales</taxon>
        <taxon>Iridaceae</taxon>
        <taxon>Iridoideae</taxon>
        <taxon>Irideae</taxon>
        <taxon>Iris</taxon>
    </lineage>
</organism>
<feature type="domain" description="DUF4371" evidence="1">
    <location>
        <begin position="26"/>
        <end position="140"/>
    </location>
</feature>
<name>A0AAX6E8E5_IRIPA</name>
<evidence type="ECO:0000313" key="2">
    <source>
        <dbReference type="EMBL" id="KAJ6800210.1"/>
    </source>
</evidence>
<evidence type="ECO:0000259" key="1">
    <source>
        <dbReference type="Pfam" id="PF14291"/>
    </source>
</evidence>
<dbReference type="SUPFAM" id="SSF53098">
    <property type="entry name" value="Ribonuclease H-like"/>
    <property type="match status" value="1"/>
</dbReference>
<gene>
    <name evidence="2" type="ORF">M6B38_202950</name>
</gene>
<dbReference type="InterPro" id="IPR025398">
    <property type="entry name" value="DUF4371"/>
</dbReference>
<dbReference type="InterPro" id="IPR012337">
    <property type="entry name" value="RNaseH-like_sf"/>
</dbReference>
<comment type="caution">
    <text evidence="2">The sequence shown here is derived from an EMBL/GenBank/DDBJ whole genome shotgun (WGS) entry which is preliminary data.</text>
</comment>
<accession>A0AAX6E8E5</accession>
<protein>
    <submittedName>
        <fullName evidence="2">Zinc finger MYM-type protein 1-like</fullName>
    </submittedName>
</protein>
<keyword evidence="3" id="KW-1185">Reference proteome</keyword>
<sequence>MIAEFDPIMQKYFRQIREKEIHYHYLSYKIQNELIAKISSKVKSAIIEKVKKIKYYSVILDCTPDACHKEQMTLILRCVDVSRIPVKIEEYFIEFLNVENTTGLGLFNYLIAALESLDLDVDNNRGQDYDNGSNMRRKHQGVQKRLLDVNPIAFYMPCGCHCLNLVICDMANSCAKAKSFFGACQCMYTVFSHSTKRWSVLLDCLDDLTLKSLCTTRWESHIESVKAIKSQVGQIKEALLK</sequence>